<dbReference type="GO" id="GO:0003697">
    <property type="term" value="F:single-stranded DNA binding"/>
    <property type="evidence" value="ECO:0007669"/>
    <property type="project" value="TreeGrafter"/>
</dbReference>
<keyword evidence="4" id="KW-0540">Nuclease</keyword>
<reference evidence="12 13" key="1">
    <citation type="journal article" date="2019" name="Genome Biol. Evol.">
        <title>Nanopore Sequencing Significantly Improves Genome Assembly of the Protozoan Parasite Trypanosoma cruzi.</title>
        <authorList>
            <person name="Diaz-Viraque F."/>
            <person name="Pita S."/>
            <person name="Greif G."/>
            <person name="de Souza R.C.M."/>
            <person name="Iraola G."/>
            <person name="Robello C."/>
        </authorList>
    </citation>
    <scope>NUCLEOTIDE SEQUENCE [LARGE SCALE GENOMIC DNA]</scope>
    <source>
        <strain evidence="12 13">Berenice</strain>
    </source>
</reference>
<evidence type="ECO:0000256" key="10">
    <source>
        <dbReference type="ARBA" id="ARBA00023242"/>
    </source>
</evidence>
<dbReference type="GO" id="GO:0005737">
    <property type="term" value="C:cytoplasm"/>
    <property type="evidence" value="ECO:0007669"/>
    <property type="project" value="TreeGrafter"/>
</dbReference>
<evidence type="ECO:0000256" key="1">
    <source>
        <dbReference type="ARBA" id="ARBA00001936"/>
    </source>
</evidence>
<feature type="region of interest" description="Disordered" evidence="11">
    <location>
        <begin position="66"/>
        <end position="91"/>
    </location>
</feature>
<dbReference type="AlphaFoldDB" id="A0A7J6YB66"/>
<keyword evidence="6" id="KW-0227">DNA damage</keyword>
<feature type="compositionally biased region" description="Basic and acidic residues" evidence="11">
    <location>
        <begin position="466"/>
        <end position="475"/>
    </location>
</feature>
<sequence>MREKTKNKKWRTCLFKGIWMLLFFFTCCATLSVFLCGECISHTFSPVLVTCKLVLTTRLYAHTPGLTAEGRNKQSNKHKNEKQKRGMRRPSRWRHVVRPTLPFEASVITAVVDAAMTRMGMTRSVSTAPPISLLSWSVDGAGHTHRRCRRRLSIQERIPLICNTIREAAPDIVALQDSLPQVAEALCSQLAPRHIGKPHDDNTQTELLPADAKDGPQYELVGAVRNGRCGCLQLFRRHDSVWGGRLLLSCPSLTAEFVSTAPSVHDSASRKATESSKVAAATAVGGDGGGVRFVLTNVDLSYRGKSLAVGGMPLVSPDVSANGSPFTLHVAPGTPARQRVKGQLDPHREVALTFFSRVARPDVLLGNFFMGRDESMPGYEDAWALAGAPAEHERTINTFYHHKHDAETNFFYFLPQQTKVVGNPVSFPPADAPVGTRIPLNASCLIDRATGSNIVDTTTNSSVKSGGERDAVRQRGEVPQVAARIQRCFFRRLPSRHHKRQLPLFSRYERRQLVVLKPFTHALLTAEEAAAAGRDGGGMQVRCSAADGYPILVLLS</sequence>
<dbReference type="InterPro" id="IPR051547">
    <property type="entry name" value="TDP2-like"/>
</dbReference>
<evidence type="ECO:0000256" key="5">
    <source>
        <dbReference type="ARBA" id="ARBA00022723"/>
    </source>
</evidence>
<protein>
    <recommendedName>
        <fullName evidence="14">Endonuclease/exonuclease/phosphatase domain-containing protein</fullName>
    </recommendedName>
</protein>
<evidence type="ECO:0000256" key="9">
    <source>
        <dbReference type="ARBA" id="ARBA00023204"/>
    </source>
</evidence>
<evidence type="ECO:0000313" key="12">
    <source>
        <dbReference type="EMBL" id="KAF5223646.1"/>
    </source>
</evidence>
<keyword evidence="10" id="KW-0539">Nucleus</keyword>
<dbReference type="GO" id="GO:0006302">
    <property type="term" value="P:double-strand break repair"/>
    <property type="evidence" value="ECO:0007669"/>
    <property type="project" value="TreeGrafter"/>
</dbReference>
<evidence type="ECO:0008006" key="14">
    <source>
        <dbReference type="Google" id="ProtNLM"/>
    </source>
</evidence>
<dbReference type="GO" id="GO:0004518">
    <property type="term" value="F:nuclease activity"/>
    <property type="evidence" value="ECO:0007669"/>
    <property type="project" value="UniProtKB-KW"/>
</dbReference>
<evidence type="ECO:0000313" key="13">
    <source>
        <dbReference type="Proteomes" id="UP000583944"/>
    </source>
</evidence>
<evidence type="ECO:0000256" key="2">
    <source>
        <dbReference type="ARBA" id="ARBA00001946"/>
    </source>
</evidence>
<dbReference type="GO" id="GO:0046872">
    <property type="term" value="F:metal ion binding"/>
    <property type="evidence" value="ECO:0007669"/>
    <property type="project" value="UniProtKB-KW"/>
</dbReference>
<keyword evidence="7" id="KW-0378">Hydrolase</keyword>
<dbReference type="Proteomes" id="UP000583944">
    <property type="component" value="Unassembled WGS sequence"/>
</dbReference>
<evidence type="ECO:0000256" key="8">
    <source>
        <dbReference type="ARBA" id="ARBA00022842"/>
    </source>
</evidence>
<dbReference type="Gene3D" id="3.60.10.10">
    <property type="entry name" value="Endonuclease/exonuclease/phosphatase"/>
    <property type="match status" value="1"/>
</dbReference>
<feature type="compositionally biased region" description="Basic residues" evidence="11">
    <location>
        <begin position="74"/>
        <end position="91"/>
    </location>
</feature>
<gene>
    <name evidence="12" type="ORF">ECC02_003378</name>
</gene>
<feature type="region of interest" description="Disordered" evidence="11">
    <location>
        <begin position="456"/>
        <end position="475"/>
    </location>
</feature>
<keyword evidence="9" id="KW-0234">DNA repair</keyword>
<comment type="cofactor">
    <cofactor evidence="2">
        <name>Mg(2+)</name>
        <dbReference type="ChEBI" id="CHEBI:18420"/>
    </cofactor>
</comment>
<accession>A0A7J6YB66</accession>
<dbReference type="PANTHER" id="PTHR15822:SF4">
    <property type="entry name" value="TYROSYL-DNA PHOSPHODIESTERASE 2"/>
    <property type="match status" value="1"/>
</dbReference>
<keyword evidence="8" id="KW-0460">Magnesium</keyword>
<dbReference type="PANTHER" id="PTHR15822">
    <property type="entry name" value="TRAF AND TNF RECEPTOR-ASSOCIATED PROTEIN"/>
    <property type="match status" value="1"/>
</dbReference>
<evidence type="ECO:0000256" key="3">
    <source>
        <dbReference type="ARBA" id="ARBA00004123"/>
    </source>
</evidence>
<evidence type="ECO:0000256" key="11">
    <source>
        <dbReference type="SAM" id="MobiDB-lite"/>
    </source>
</evidence>
<comment type="subcellular location">
    <subcellularLocation>
        <location evidence="3">Nucleus</location>
    </subcellularLocation>
</comment>
<proteinExistence type="predicted"/>
<evidence type="ECO:0000256" key="6">
    <source>
        <dbReference type="ARBA" id="ARBA00022763"/>
    </source>
</evidence>
<keyword evidence="5" id="KW-0479">Metal-binding</keyword>
<evidence type="ECO:0000256" key="7">
    <source>
        <dbReference type="ARBA" id="ARBA00022801"/>
    </source>
</evidence>
<dbReference type="GO" id="GO:0005634">
    <property type="term" value="C:nucleus"/>
    <property type="evidence" value="ECO:0007669"/>
    <property type="project" value="UniProtKB-SubCell"/>
</dbReference>
<comment type="caution">
    <text evidence="12">The sequence shown here is derived from an EMBL/GenBank/DDBJ whole genome shotgun (WGS) entry which is preliminary data.</text>
</comment>
<dbReference type="VEuPathDB" id="TriTrypDB:ECC02_003378"/>
<comment type="cofactor">
    <cofactor evidence="1">
        <name>Mn(2+)</name>
        <dbReference type="ChEBI" id="CHEBI:29035"/>
    </cofactor>
</comment>
<evidence type="ECO:0000256" key="4">
    <source>
        <dbReference type="ARBA" id="ARBA00022722"/>
    </source>
</evidence>
<organism evidence="12 13">
    <name type="scientific">Trypanosoma cruzi</name>
    <dbReference type="NCBI Taxonomy" id="5693"/>
    <lineage>
        <taxon>Eukaryota</taxon>
        <taxon>Discoba</taxon>
        <taxon>Euglenozoa</taxon>
        <taxon>Kinetoplastea</taxon>
        <taxon>Metakinetoplastina</taxon>
        <taxon>Trypanosomatida</taxon>
        <taxon>Trypanosomatidae</taxon>
        <taxon>Trypanosoma</taxon>
        <taxon>Schizotrypanum</taxon>
    </lineage>
</organism>
<dbReference type="EMBL" id="JABDHM010000018">
    <property type="protein sequence ID" value="KAF5223646.1"/>
    <property type="molecule type" value="Genomic_DNA"/>
</dbReference>
<name>A0A7J6YB66_TRYCR</name>
<dbReference type="InterPro" id="IPR036691">
    <property type="entry name" value="Endo/exonu/phosph_ase_sf"/>
</dbReference>
<dbReference type="VEuPathDB" id="TriTrypDB:BCY84_22772"/>
<dbReference type="GO" id="GO:0070260">
    <property type="term" value="F:5'-tyrosyl-DNA phosphodiesterase activity"/>
    <property type="evidence" value="ECO:0007669"/>
    <property type="project" value="TreeGrafter"/>
</dbReference>